<reference evidence="2 3" key="1">
    <citation type="submission" date="2018-03" db="EMBL/GenBank/DDBJ databases">
        <authorList>
            <person name="Keele B.F."/>
        </authorList>
    </citation>
    <scope>NUCLEOTIDE SEQUENCE [LARGE SCALE GENOMIC DNA]</scope>
    <source>
        <strain evidence="2 3">CECT 8599</strain>
    </source>
</reference>
<feature type="coiled-coil region" evidence="1">
    <location>
        <begin position="355"/>
        <end position="403"/>
    </location>
</feature>
<evidence type="ECO:0000313" key="3">
    <source>
        <dbReference type="Proteomes" id="UP000244880"/>
    </source>
</evidence>
<dbReference type="PROSITE" id="PS51257">
    <property type="entry name" value="PROKAR_LIPOPROTEIN"/>
    <property type="match status" value="1"/>
</dbReference>
<evidence type="ECO:0000313" key="2">
    <source>
        <dbReference type="EMBL" id="SPH22161.1"/>
    </source>
</evidence>
<dbReference type="AlphaFoldDB" id="A0A2R8BGF1"/>
<keyword evidence="1" id="KW-0175">Coiled coil</keyword>
<dbReference type="GO" id="GO:0015562">
    <property type="term" value="F:efflux transmembrane transporter activity"/>
    <property type="evidence" value="ECO:0007669"/>
    <property type="project" value="InterPro"/>
</dbReference>
<organism evidence="2 3">
    <name type="scientific">Ascidiaceihabitans donghaensis</name>
    <dbReference type="NCBI Taxonomy" id="1510460"/>
    <lineage>
        <taxon>Bacteria</taxon>
        <taxon>Pseudomonadati</taxon>
        <taxon>Pseudomonadota</taxon>
        <taxon>Alphaproteobacteria</taxon>
        <taxon>Rhodobacterales</taxon>
        <taxon>Paracoccaceae</taxon>
        <taxon>Ascidiaceihabitans</taxon>
    </lineage>
</organism>
<protein>
    <recommendedName>
        <fullName evidence="4">Outer membrane efflux protein BepC</fullName>
    </recommendedName>
</protein>
<feature type="coiled-coil region" evidence="1">
    <location>
        <begin position="226"/>
        <end position="257"/>
    </location>
</feature>
<sequence>MGHGVKGTGVACAVVIGLSGCMSDFGDSNLVSRMRAPETGVTETAAAPKTTAYASTDTKYDDKLNAESTIIQGLVSRRSIVPESSSFERVTTSVMAANNRAAESELKSARLRAEAASKNWLPTIGPQISLTSLSSVVANLVVDQVIFDNGRKKGERAFAKADVEVAAVALAEDTNDRAATALTLYLAAAEGREKASLSETTFEDMSRFEYIMSERVRGGVSDRSDLNIIRQKLAEIRADLEANRETARTNLSELNAMAIDPLTDVRGITRLPVTANAAQPLAVVRAEAEKTRAIAAASVDRASQLPGLSARGTLGANGGVTVNGGGAQLGLGTGARLKSIEVAKETAGRLVLEATEDSNRALKSLESQIAAKTRQTGEATNLRQQAKQNLDLFQEQYRAGQRQVMDVVGVYETFARAQTSEVTTKYEAARLRIEMARILGVLADGGQI</sequence>
<accession>A0A2R8BGF1</accession>
<dbReference type="Proteomes" id="UP000244880">
    <property type="component" value="Unassembled WGS sequence"/>
</dbReference>
<evidence type="ECO:0000256" key="1">
    <source>
        <dbReference type="SAM" id="Coils"/>
    </source>
</evidence>
<keyword evidence="3" id="KW-1185">Reference proteome</keyword>
<name>A0A2R8BGF1_9RHOB</name>
<gene>
    <name evidence="2" type="ORF">ASD8599_02907</name>
</gene>
<dbReference type="SUPFAM" id="SSF56954">
    <property type="entry name" value="Outer membrane efflux proteins (OEP)"/>
    <property type="match status" value="1"/>
</dbReference>
<dbReference type="OrthoDB" id="7790365at2"/>
<dbReference type="EMBL" id="OMOR01000001">
    <property type="protein sequence ID" value="SPH22161.1"/>
    <property type="molecule type" value="Genomic_DNA"/>
</dbReference>
<proteinExistence type="predicted"/>
<dbReference type="Gene3D" id="1.20.1600.10">
    <property type="entry name" value="Outer membrane efflux proteins (OEP)"/>
    <property type="match status" value="1"/>
</dbReference>
<evidence type="ECO:0008006" key="4">
    <source>
        <dbReference type="Google" id="ProtNLM"/>
    </source>
</evidence>